<evidence type="ECO:0000313" key="8">
    <source>
        <dbReference type="Proteomes" id="UP000734854"/>
    </source>
</evidence>
<sequence length="113" mass="12321">MSDLTDCQRNGWQFLLGSCMIRYEVYPFFSPDYSAAPRLPPAGGGGSSQGSKNLKLEDFDTGDVSLMSLIDLHIIQLATSNFSNENKLGEGGFGPVYKGVLHDGKEIAVRRMS</sequence>
<keyword evidence="8" id="KW-1185">Reference proteome</keyword>
<dbReference type="GO" id="GO:0005886">
    <property type="term" value="C:plasma membrane"/>
    <property type="evidence" value="ECO:0007669"/>
    <property type="project" value="TreeGrafter"/>
</dbReference>
<organism evidence="7 8">
    <name type="scientific">Zingiber officinale</name>
    <name type="common">Ginger</name>
    <name type="synonym">Amomum zingiber</name>
    <dbReference type="NCBI Taxonomy" id="94328"/>
    <lineage>
        <taxon>Eukaryota</taxon>
        <taxon>Viridiplantae</taxon>
        <taxon>Streptophyta</taxon>
        <taxon>Embryophyta</taxon>
        <taxon>Tracheophyta</taxon>
        <taxon>Spermatophyta</taxon>
        <taxon>Magnoliopsida</taxon>
        <taxon>Liliopsida</taxon>
        <taxon>Zingiberales</taxon>
        <taxon>Zingiberaceae</taxon>
        <taxon>Zingiber</taxon>
    </lineage>
</organism>
<evidence type="ECO:0000259" key="6">
    <source>
        <dbReference type="PROSITE" id="PS50011"/>
    </source>
</evidence>
<evidence type="ECO:0000313" key="7">
    <source>
        <dbReference type="EMBL" id="KAG6511414.1"/>
    </source>
</evidence>
<proteinExistence type="predicted"/>
<dbReference type="PANTHER" id="PTHR27002:SF814">
    <property type="entry name" value="CYSTEINE-RICH RECEPTOR-LIKE PROTEIN KINASE 10"/>
    <property type="match status" value="1"/>
</dbReference>
<gene>
    <name evidence="7" type="ORF">ZIOFF_029482</name>
</gene>
<comment type="caution">
    <text evidence="7">The sequence shown here is derived from an EMBL/GenBank/DDBJ whole genome shotgun (WGS) entry which is preliminary data.</text>
</comment>
<evidence type="ECO:0000256" key="4">
    <source>
        <dbReference type="ARBA" id="ARBA00022777"/>
    </source>
</evidence>
<dbReference type="GO" id="GO:0005524">
    <property type="term" value="F:ATP binding"/>
    <property type="evidence" value="ECO:0007669"/>
    <property type="project" value="UniProtKB-KW"/>
</dbReference>
<keyword evidence="2" id="KW-0808">Transferase</keyword>
<dbReference type="PANTHER" id="PTHR27002">
    <property type="entry name" value="RECEPTOR-LIKE SERINE/THREONINE-PROTEIN KINASE SD1-8"/>
    <property type="match status" value="1"/>
</dbReference>
<dbReference type="AlphaFoldDB" id="A0A8J5H1C1"/>
<evidence type="ECO:0000256" key="2">
    <source>
        <dbReference type="ARBA" id="ARBA00022679"/>
    </source>
</evidence>
<reference evidence="7 8" key="1">
    <citation type="submission" date="2020-08" db="EMBL/GenBank/DDBJ databases">
        <title>Plant Genome Project.</title>
        <authorList>
            <person name="Zhang R.-G."/>
        </authorList>
    </citation>
    <scope>NUCLEOTIDE SEQUENCE [LARGE SCALE GENOMIC DNA]</scope>
    <source>
        <tissue evidence="7">Rhizome</tissue>
    </source>
</reference>
<feature type="domain" description="Protein kinase" evidence="6">
    <location>
        <begin position="82"/>
        <end position="113"/>
    </location>
</feature>
<keyword evidence="3" id="KW-0547">Nucleotide-binding</keyword>
<keyword evidence="5" id="KW-0067">ATP-binding</keyword>
<dbReference type="PROSITE" id="PS50011">
    <property type="entry name" value="PROTEIN_KINASE_DOM"/>
    <property type="match status" value="1"/>
</dbReference>
<name>A0A8J5H1C1_ZINOF</name>
<dbReference type="InterPro" id="IPR011009">
    <property type="entry name" value="Kinase-like_dom_sf"/>
</dbReference>
<dbReference type="Proteomes" id="UP000734854">
    <property type="component" value="Unassembled WGS sequence"/>
</dbReference>
<dbReference type="SUPFAM" id="SSF56112">
    <property type="entry name" value="Protein kinase-like (PK-like)"/>
    <property type="match status" value="1"/>
</dbReference>
<keyword evidence="1" id="KW-0723">Serine/threonine-protein kinase</keyword>
<evidence type="ECO:0000256" key="3">
    <source>
        <dbReference type="ARBA" id="ARBA00022741"/>
    </source>
</evidence>
<dbReference type="Gene3D" id="3.30.200.20">
    <property type="entry name" value="Phosphorylase Kinase, domain 1"/>
    <property type="match status" value="1"/>
</dbReference>
<evidence type="ECO:0000256" key="5">
    <source>
        <dbReference type="ARBA" id="ARBA00022840"/>
    </source>
</evidence>
<evidence type="ECO:0000256" key="1">
    <source>
        <dbReference type="ARBA" id="ARBA00022527"/>
    </source>
</evidence>
<dbReference type="EMBL" id="JACMSC010000008">
    <property type="protein sequence ID" value="KAG6511414.1"/>
    <property type="molecule type" value="Genomic_DNA"/>
</dbReference>
<dbReference type="GO" id="GO:0004674">
    <property type="term" value="F:protein serine/threonine kinase activity"/>
    <property type="evidence" value="ECO:0007669"/>
    <property type="project" value="UniProtKB-KW"/>
</dbReference>
<accession>A0A8J5H1C1</accession>
<dbReference type="InterPro" id="IPR000719">
    <property type="entry name" value="Prot_kinase_dom"/>
</dbReference>
<protein>
    <recommendedName>
        <fullName evidence="6">Protein kinase domain-containing protein</fullName>
    </recommendedName>
</protein>
<keyword evidence="4" id="KW-0418">Kinase</keyword>